<organism evidence="4 5">
    <name type="scientific">Lithohypha guttulata</name>
    <dbReference type="NCBI Taxonomy" id="1690604"/>
    <lineage>
        <taxon>Eukaryota</taxon>
        <taxon>Fungi</taxon>
        <taxon>Dikarya</taxon>
        <taxon>Ascomycota</taxon>
        <taxon>Pezizomycotina</taxon>
        <taxon>Eurotiomycetes</taxon>
        <taxon>Chaetothyriomycetidae</taxon>
        <taxon>Chaetothyriales</taxon>
        <taxon>Trichomeriaceae</taxon>
        <taxon>Lithohypha</taxon>
    </lineage>
</organism>
<feature type="region of interest" description="Disordered" evidence="1">
    <location>
        <begin position="290"/>
        <end position="311"/>
    </location>
</feature>
<feature type="signal peptide" evidence="3">
    <location>
        <begin position="1"/>
        <end position="20"/>
    </location>
</feature>
<dbReference type="Proteomes" id="UP001309876">
    <property type="component" value="Unassembled WGS sequence"/>
</dbReference>
<feature type="chain" id="PRO_5042932145" evidence="3">
    <location>
        <begin position="21"/>
        <end position="430"/>
    </location>
</feature>
<name>A0AAN7SVJ6_9EURO</name>
<keyword evidence="2" id="KW-0472">Membrane</keyword>
<feature type="region of interest" description="Disordered" evidence="1">
    <location>
        <begin position="238"/>
        <end position="263"/>
    </location>
</feature>
<protein>
    <submittedName>
        <fullName evidence="4">Uncharacterized protein</fullName>
    </submittedName>
</protein>
<dbReference type="AlphaFoldDB" id="A0AAN7SVJ6"/>
<feature type="transmembrane region" description="Helical" evidence="2">
    <location>
        <begin position="196"/>
        <end position="217"/>
    </location>
</feature>
<feature type="compositionally biased region" description="Low complexity" evidence="1">
    <location>
        <begin position="358"/>
        <end position="388"/>
    </location>
</feature>
<comment type="caution">
    <text evidence="4">The sequence shown here is derived from an EMBL/GenBank/DDBJ whole genome shotgun (WGS) entry which is preliminary data.</text>
</comment>
<feature type="compositionally biased region" description="Low complexity" evidence="1">
    <location>
        <begin position="123"/>
        <end position="186"/>
    </location>
</feature>
<evidence type="ECO:0000313" key="5">
    <source>
        <dbReference type="Proteomes" id="UP001309876"/>
    </source>
</evidence>
<feature type="region of interest" description="Disordered" evidence="1">
    <location>
        <begin position="351"/>
        <end position="430"/>
    </location>
</feature>
<feature type="region of interest" description="Disordered" evidence="1">
    <location>
        <begin position="63"/>
        <end position="193"/>
    </location>
</feature>
<feature type="compositionally biased region" description="Basic and acidic residues" evidence="1">
    <location>
        <begin position="238"/>
        <end position="248"/>
    </location>
</feature>
<evidence type="ECO:0000256" key="1">
    <source>
        <dbReference type="SAM" id="MobiDB-lite"/>
    </source>
</evidence>
<keyword evidence="5" id="KW-1185">Reference proteome</keyword>
<proteinExistence type="predicted"/>
<keyword evidence="2" id="KW-1133">Transmembrane helix</keyword>
<accession>A0AAN7SVJ6</accession>
<gene>
    <name evidence="4" type="ORF">LTR05_006632</name>
</gene>
<dbReference type="EMBL" id="JAVRRJ010000007">
    <property type="protein sequence ID" value="KAK5082752.1"/>
    <property type="molecule type" value="Genomic_DNA"/>
</dbReference>
<reference evidence="4 5" key="1">
    <citation type="submission" date="2023-08" db="EMBL/GenBank/DDBJ databases">
        <title>Black Yeasts Isolated from many extreme environments.</title>
        <authorList>
            <person name="Coleine C."/>
            <person name="Stajich J.E."/>
            <person name="Selbmann L."/>
        </authorList>
    </citation>
    <scope>NUCLEOTIDE SEQUENCE [LARGE SCALE GENOMIC DNA]</scope>
    <source>
        <strain evidence="4 5">CCFEE 5910</strain>
    </source>
</reference>
<keyword evidence="2" id="KW-0812">Transmembrane</keyword>
<evidence type="ECO:0000256" key="3">
    <source>
        <dbReference type="SAM" id="SignalP"/>
    </source>
</evidence>
<feature type="compositionally biased region" description="Polar residues" evidence="1">
    <location>
        <begin position="94"/>
        <end position="108"/>
    </location>
</feature>
<evidence type="ECO:0000313" key="4">
    <source>
        <dbReference type="EMBL" id="KAK5082752.1"/>
    </source>
</evidence>
<sequence>MKIFLALFATVHFLSFLVTAHPFVIVKPQITQGAVRYPQTTNHHYKRQGLLDSLESAANSLLGVGGQTTTSSSKKNEKTTSSASLKTLVAPAVASTTISTQSPRTTSTKDSDDDDDHDNNEPSTSTESSTSTTDVSATTTESSTTTQSESTISSTTTALPASTTSTSQPAPSTSVTATPTASASISNDSGDRVPPAGIAVAVIMSLLILALTAWLIFKYHPKCQAWWTARQERQYRERSHRDALDRPTARSNNPREQALDSGVSRRATMLKSFFAPATVRLGGGQEIRRKPVNWGATSPTMTGTERDIDANGEKIPMTSSAAPMGQIERFSMFPKSKQDRDQNQNQNQVHELPADMGTITTSTPAPISPVSLRPKPSLSSLPPVSPLSTHARGRSSAAATEAELPSLPPIPTLPPLTHAKRGSDGVFRLN</sequence>
<keyword evidence="3" id="KW-0732">Signal</keyword>
<evidence type="ECO:0000256" key="2">
    <source>
        <dbReference type="SAM" id="Phobius"/>
    </source>
</evidence>